<keyword evidence="3" id="KW-1185">Reference proteome</keyword>
<protein>
    <submittedName>
        <fullName evidence="2">Uncharacterized protein</fullName>
    </submittedName>
</protein>
<accession>A0A7Y0PMG6</accession>
<dbReference type="Proteomes" id="UP000588491">
    <property type="component" value="Unassembled WGS sequence"/>
</dbReference>
<dbReference type="AlphaFoldDB" id="A0A7Y0PMG6"/>
<evidence type="ECO:0000313" key="3">
    <source>
        <dbReference type="Proteomes" id="UP000588491"/>
    </source>
</evidence>
<comment type="caution">
    <text evidence="2">The sequence shown here is derived from an EMBL/GenBank/DDBJ whole genome shotgun (WGS) entry which is preliminary data.</text>
</comment>
<organism evidence="2 3">
    <name type="scientific">Niallia alba</name>
    <dbReference type="NCBI Taxonomy" id="2729105"/>
    <lineage>
        <taxon>Bacteria</taxon>
        <taxon>Bacillati</taxon>
        <taxon>Bacillota</taxon>
        <taxon>Bacilli</taxon>
        <taxon>Bacillales</taxon>
        <taxon>Bacillaceae</taxon>
        <taxon>Niallia</taxon>
    </lineage>
</organism>
<name>A0A7Y0PMG6_9BACI</name>
<dbReference type="RefSeq" id="WP_169188575.1">
    <property type="nucleotide sequence ID" value="NZ_JABBPK010000001.1"/>
</dbReference>
<feature type="region of interest" description="Disordered" evidence="1">
    <location>
        <begin position="28"/>
        <end position="47"/>
    </location>
</feature>
<reference evidence="2 3" key="1">
    <citation type="submission" date="2020-04" db="EMBL/GenBank/DDBJ databases">
        <title>Bacillus sp. UniB3 isolated from commercial digestive syrup.</title>
        <authorList>
            <person name="Thorat V."/>
            <person name="Kirdat K."/>
            <person name="Tiwarekar B."/>
            <person name="Yadav A."/>
        </authorList>
    </citation>
    <scope>NUCLEOTIDE SEQUENCE [LARGE SCALE GENOMIC DNA]</scope>
    <source>
        <strain evidence="2 3">UniB3</strain>
    </source>
</reference>
<gene>
    <name evidence="2" type="ORF">HHU08_12305</name>
</gene>
<proteinExistence type="predicted"/>
<evidence type="ECO:0000256" key="1">
    <source>
        <dbReference type="SAM" id="MobiDB-lite"/>
    </source>
</evidence>
<sequence length="47" mass="5431">MFKILGLDVDFVFLNIPVSFEYELAIGKKRHPHPPYPPYPPFADRSA</sequence>
<evidence type="ECO:0000313" key="2">
    <source>
        <dbReference type="EMBL" id="NMO77780.1"/>
    </source>
</evidence>
<dbReference type="EMBL" id="JABBPK010000001">
    <property type="protein sequence ID" value="NMO77780.1"/>
    <property type="molecule type" value="Genomic_DNA"/>
</dbReference>